<evidence type="ECO:0000256" key="1">
    <source>
        <dbReference type="SAM" id="Phobius"/>
    </source>
</evidence>
<feature type="transmembrane region" description="Helical" evidence="1">
    <location>
        <begin position="163"/>
        <end position="184"/>
    </location>
</feature>
<keyword evidence="3" id="KW-1185">Reference proteome</keyword>
<feature type="transmembrane region" description="Helical" evidence="1">
    <location>
        <begin position="94"/>
        <end position="127"/>
    </location>
</feature>
<dbReference type="AlphaFoldDB" id="A0A1H1RVS2"/>
<dbReference type="STRING" id="684552.SAMN04489719_2228"/>
<keyword evidence="1" id="KW-1133">Transmembrane helix</keyword>
<name>A0A1H1RVS2_9MICO</name>
<dbReference type="EMBL" id="LT629734">
    <property type="protein sequence ID" value="SDS39802.1"/>
    <property type="molecule type" value="Genomic_DNA"/>
</dbReference>
<dbReference type="OrthoDB" id="4966979at2"/>
<evidence type="ECO:0000313" key="3">
    <source>
        <dbReference type="Proteomes" id="UP000199649"/>
    </source>
</evidence>
<proteinExistence type="predicted"/>
<sequence length="411" mass="40927">MSASARPPADVTGDTAGRLVGIDLARLVAIVGMMAAHTLGWDEPAPAAVVALIDGPPSTLFAVLGGVSVVLAARARLLAGDRGGAVRSTLMRGLLVAALGLVVIPFAPAVYVVLVPFGVAIAAAAALVLLPTWLLAAVAVAIAGAGGWLVVVSREALPGLDDAGTHSLATLLGEPLATALDVLLTGVYPALVWVGYLAIGMVVARGLLTARAAGGERVALAAIGALGAALLAAALVATEAALRIVDGDLAGPLSVARDLALENGYGAAQGDEPVWQLLSTPHSGTPADIARTVGIALLVIAVLGLATAALRPRALRALEPIRAAGAAPLTIYVVHVILVSLLLVTVEPVAAEVVTGWVGWALQVAVALAIGALLAATRSKGPLERLVARAADAAAGWAARPRPAGPPHPQP</sequence>
<feature type="transmembrane region" description="Helical" evidence="1">
    <location>
        <begin position="133"/>
        <end position="151"/>
    </location>
</feature>
<feature type="transmembrane region" description="Helical" evidence="1">
    <location>
        <begin position="323"/>
        <end position="345"/>
    </location>
</feature>
<feature type="transmembrane region" description="Helical" evidence="1">
    <location>
        <begin position="289"/>
        <end position="311"/>
    </location>
</feature>
<accession>A0A1H1RVS2</accession>
<feature type="transmembrane region" description="Helical" evidence="1">
    <location>
        <begin position="357"/>
        <end position="376"/>
    </location>
</feature>
<evidence type="ECO:0008006" key="4">
    <source>
        <dbReference type="Google" id="ProtNLM"/>
    </source>
</evidence>
<dbReference type="Proteomes" id="UP000199649">
    <property type="component" value="Chromosome I"/>
</dbReference>
<feature type="transmembrane region" description="Helical" evidence="1">
    <location>
        <begin position="24"/>
        <end position="41"/>
    </location>
</feature>
<feature type="transmembrane region" description="Helical" evidence="1">
    <location>
        <begin position="47"/>
        <end position="73"/>
    </location>
</feature>
<protein>
    <recommendedName>
        <fullName evidence="4">Heparan-alpha-glucosaminide N-acetyltransferase catalytic domain-containing protein</fullName>
    </recommendedName>
</protein>
<evidence type="ECO:0000313" key="2">
    <source>
        <dbReference type="EMBL" id="SDS39802.1"/>
    </source>
</evidence>
<gene>
    <name evidence="2" type="ORF">SAMN04489719_2228</name>
</gene>
<feature type="transmembrane region" description="Helical" evidence="1">
    <location>
        <begin position="190"/>
        <end position="208"/>
    </location>
</feature>
<keyword evidence="1" id="KW-0812">Transmembrane</keyword>
<organism evidence="2 3">
    <name type="scientific">Agrococcus carbonis</name>
    <dbReference type="NCBI Taxonomy" id="684552"/>
    <lineage>
        <taxon>Bacteria</taxon>
        <taxon>Bacillati</taxon>
        <taxon>Actinomycetota</taxon>
        <taxon>Actinomycetes</taxon>
        <taxon>Micrococcales</taxon>
        <taxon>Microbacteriaceae</taxon>
        <taxon>Agrococcus</taxon>
    </lineage>
</organism>
<reference evidence="3" key="1">
    <citation type="submission" date="2016-10" db="EMBL/GenBank/DDBJ databases">
        <authorList>
            <person name="Varghese N."/>
            <person name="Submissions S."/>
        </authorList>
    </citation>
    <scope>NUCLEOTIDE SEQUENCE [LARGE SCALE GENOMIC DNA]</scope>
    <source>
        <strain evidence="3">DSM 22965</strain>
    </source>
</reference>
<dbReference type="RefSeq" id="WP_092667070.1">
    <property type="nucleotide sequence ID" value="NZ_LT629734.1"/>
</dbReference>
<keyword evidence="1" id="KW-0472">Membrane</keyword>
<feature type="transmembrane region" description="Helical" evidence="1">
    <location>
        <begin position="220"/>
        <end position="245"/>
    </location>
</feature>